<evidence type="ECO:0000313" key="2">
    <source>
        <dbReference type="EMBL" id="QUD90716.1"/>
    </source>
</evidence>
<reference evidence="2" key="1">
    <citation type="submission" date="2021-04" db="EMBL/GenBank/DDBJ databases">
        <title>The complete genome sequence of Caulobacter sp. S6.</title>
        <authorList>
            <person name="Tang Y."/>
            <person name="Ouyang W."/>
            <person name="Liu Q."/>
            <person name="Huang B."/>
            <person name="Guo Z."/>
            <person name="Lei P."/>
        </authorList>
    </citation>
    <scope>NUCLEOTIDE SEQUENCE</scope>
    <source>
        <strain evidence="2">S6</strain>
    </source>
</reference>
<evidence type="ECO:0000313" key="3">
    <source>
        <dbReference type="Proteomes" id="UP000676409"/>
    </source>
</evidence>
<name>A0A975G620_9CAUL</name>
<sequence>MEAARPLVAWRWLGLPALWCVLATLIFAIPIRVLGFSLPEPVFPLVLSFAWAVIRPSVLAPFALLVIGLFLDLFWGGPAGLWAVCLIAPYAVVLSARSMMTGQSEFARLGSYLGATALAFAVGYLLTAVDSLAFPSPMAVLWQYFATALLYPFTRRLIERFEDADVRFR</sequence>
<feature type="transmembrane region" description="Helical" evidence="1">
    <location>
        <begin position="12"/>
        <end position="35"/>
    </location>
</feature>
<keyword evidence="1" id="KW-0812">Transmembrane</keyword>
<gene>
    <name evidence="2" type="ORF">KCG34_09055</name>
</gene>
<keyword evidence="3" id="KW-1185">Reference proteome</keyword>
<proteinExistence type="predicted"/>
<dbReference type="Proteomes" id="UP000676409">
    <property type="component" value="Chromosome"/>
</dbReference>
<evidence type="ECO:0008006" key="4">
    <source>
        <dbReference type="Google" id="ProtNLM"/>
    </source>
</evidence>
<keyword evidence="1" id="KW-0472">Membrane</keyword>
<feature type="transmembrane region" description="Helical" evidence="1">
    <location>
        <begin position="73"/>
        <end position="94"/>
    </location>
</feature>
<evidence type="ECO:0000256" key="1">
    <source>
        <dbReference type="SAM" id="Phobius"/>
    </source>
</evidence>
<dbReference type="AlphaFoldDB" id="A0A975G620"/>
<keyword evidence="1" id="KW-1133">Transmembrane helix</keyword>
<protein>
    <recommendedName>
        <fullName evidence="4">Rod shape-determining protein MreD</fullName>
    </recommendedName>
</protein>
<dbReference type="KEGG" id="caul:KCG34_09055"/>
<dbReference type="EMBL" id="CP073078">
    <property type="protein sequence ID" value="QUD90716.1"/>
    <property type="molecule type" value="Genomic_DNA"/>
</dbReference>
<accession>A0A975G620</accession>
<organism evidence="2 3">
    <name type="scientific">Phenylobacterium montanum</name>
    <dbReference type="NCBI Taxonomy" id="2823693"/>
    <lineage>
        <taxon>Bacteria</taxon>
        <taxon>Pseudomonadati</taxon>
        <taxon>Pseudomonadota</taxon>
        <taxon>Alphaproteobacteria</taxon>
        <taxon>Caulobacterales</taxon>
        <taxon>Caulobacteraceae</taxon>
        <taxon>Phenylobacterium</taxon>
    </lineage>
</organism>
<feature type="transmembrane region" description="Helical" evidence="1">
    <location>
        <begin position="132"/>
        <end position="151"/>
    </location>
</feature>
<feature type="transmembrane region" description="Helical" evidence="1">
    <location>
        <begin position="106"/>
        <end position="126"/>
    </location>
</feature>